<proteinExistence type="predicted"/>
<evidence type="ECO:0000313" key="2">
    <source>
        <dbReference type="Proteomes" id="UP000278792"/>
    </source>
</evidence>
<gene>
    <name evidence="1" type="ORF">EGH82_23345</name>
</gene>
<accession>A0A3N3DQJ1</accession>
<reference evidence="1 2" key="1">
    <citation type="submission" date="2018-11" db="EMBL/GenBank/DDBJ databases">
        <title>Vibrio ponticus strain CAIM 1751 pathogenic for the snapper Lutjanus guttatus.</title>
        <authorList>
            <person name="Soto-Rodriguez S."/>
            <person name="Lozano-Olvera R."/>
            <person name="Gomez-Gil B."/>
        </authorList>
    </citation>
    <scope>NUCLEOTIDE SEQUENCE [LARGE SCALE GENOMIC DNA]</scope>
    <source>
        <strain evidence="1 2">CAIM 1751</strain>
    </source>
</reference>
<dbReference type="AlphaFoldDB" id="A0A3N3DQJ1"/>
<dbReference type="EMBL" id="RKIK01000170">
    <property type="protein sequence ID" value="ROV56763.1"/>
    <property type="molecule type" value="Genomic_DNA"/>
</dbReference>
<comment type="caution">
    <text evidence="1">The sequence shown here is derived from an EMBL/GenBank/DDBJ whole genome shotgun (WGS) entry which is preliminary data.</text>
</comment>
<name>A0A3N3DQJ1_9VIBR</name>
<sequence>MTLWQINVGAKNAVDEVGFAELNIHPPRMKSDITIDIDSIIQARNCDAFVHQWKDETWSGALGCYFYFHNKKVSKDAEFNIESIYFDFSRFDDETIINYDILAGEKYRSFPLNPKTGE</sequence>
<protein>
    <submittedName>
        <fullName evidence="1">Uncharacterized protein</fullName>
    </submittedName>
</protein>
<organism evidence="1 2">
    <name type="scientific">Vibrio ponticus</name>
    <dbReference type="NCBI Taxonomy" id="265668"/>
    <lineage>
        <taxon>Bacteria</taxon>
        <taxon>Pseudomonadati</taxon>
        <taxon>Pseudomonadota</taxon>
        <taxon>Gammaproteobacteria</taxon>
        <taxon>Vibrionales</taxon>
        <taxon>Vibrionaceae</taxon>
        <taxon>Vibrio</taxon>
    </lineage>
</organism>
<evidence type="ECO:0000313" key="1">
    <source>
        <dbReference type="EMBL" id="ROV56763.1"/>
    </source>
</evidence>
<dbReference type="Proteomes" id="UP000278792">
    <property type="component" value="Unassembled WGS sequence"/>
</dbReference>